<dbReference type="Gene3D" id="3.40.710.10">
    <property type="entry name" value="DD-peptidase/beta-lactamase superfamily"/>
    <property type="match status" value="1"/>
</dbReference>
<dbReference type="PANTHER" id="PTHR21581:SF6">
    <property type="entry name" value="TRAFFICKING PROTEIN PARTICLE COMPLEX SUBUNIT 12"/>
    <property type="match status" value="1"/>
</dbReference>
<dbReference type="EMBL" id="CP042301">
    <property type="protein sequence ID" value="QDY99800.1"/>
    <property type="molecule type" value="Genomic_DNA"/>
</dbReference>
<protein>
    <submittedName>
        <fullName evidence="12">D-alanyl-D-alanine carboxypeptidase</fullName>
    </submittedName>
</protein>
<dbReference type="GO" id="GO:0009002">
    <property type="term" value="F:serine-type D-Ala-D-Ala carboxypeptidase activity"/>
    <property type="evidence" value="ECO:0007669"/>
    <property type="project" value="InterPro"/>
</dbReference>
<evidence type="ECO:0000313" key="13">
    <source>
        <dbReference type="Proteomes" id="UP000321389"/>
    </source>
</evidence>
<dbReference type="KEGG" id="niy:FQ775_05095"/>
<dbReference type="PANTHER" id="PTHR21581">
    <property type="entry name" value="D-ALANYL-D-ALANINE CARBOXYPEPTIDASE"/>
    <property type="match status" value="1"/>
</dbReference>
<evidence type="ECO:0000256" key="3">
    <source>
        <dbReference type="ARBA" id="ARBA00022801"/>
    </source>
</evidence>
<evidence type="ECO:0000256" key="7">
    <source>
        <dbReference type="PIRSR" id="PIRSR618044-1"/>
    </source>
</evidence>
<dbReference type="InterPro" id="IPR018044">
    <property type="entry name" value="Peptidase_S11"/>
</dbReference>
<keyword evidence="12" id="KW-0645">Protease</keyword>
<keyword evidence="2 10" id="KW-0732">Signal</keyword>
<evidence type="ECO:0000256" key="9">
    <source>
        <dbReference type="RuleBase" id="RU004016"/>
    </source>
</evidence>
<reference evidence="12" key="1">
    <citation type="submission" date="2020-04" db="EMBL/GenBank/DDBJ databases">
        <title>Nitratireductor sp. nov. isolated from mangrove soil.</title>
        <authorList>
            <person name="Ye Y."/>
        </authorList>
    </citation>
    <scope>NUCLEOTIDE SEQUENCE</scope>
    <source>
        <strain evidence="12">SY7</strain>
    </source>
</reference>
<feature type="active site" evidence="7">
    <location>
        <position position="111"/>
    </location>
</feature>
<sequence>MRLFGLSGALAVAGLLTLLQPAAAGPSIVVDLKSGKVLSHEEAFRRWYPASLSKLMTAYVAFRAVKSGEVTLKSPVTISRNAAKEPPSKMGYKPGSVLTLDNALKIIMVKSANDVATAIGESIAGSEAAFAARMNAESKRLGMTGSHWVNAHGLHSDEQYSTVRDLALLAVAIRREFPEHAAYFNIEGLAAGKAKLSNHNTLIGRYAGADGMKTGFTCPAGFNLVASATRQGRTVIAVLVGEPSVAQRAEKAAQLLEDGFSRNQSFAPELTRLPVGGDKLAEATNMRPVICTQEARKERMENRDEEGNMVIRSPFIREMEREPQLVAVGLGGATGPKSPAAAELIEYANVPIPTPRPPYEPAKASAVQ</sequence>
<feature type="domain" description="Peptidase S11 D-alanyl-D-alanine carboxypeptidase A N-terminal" evidence="11">
    <location>
        <begin position="23"/>
        <end position="242"/>
    </location>
</feature>
<feature type="active site" description="Acyl-ester intermediate" evidence="7">
    <location>
        <position position="51"/>
    </location>
</feature>
<evidence type="ECO:0000259" key="11">
    <source>
        <dbReference type="Pfam" id="PF00768"/>
    </source>
</evidence>
<evidence type="ECO:0000256" key="2">
    <source>
        <dbReference type="ARBA" id="ARBA00022729"/>
    </source>
</evidence>
<evidence type="ECO:0000256" key="8">
    <source>
        <dbReference type="PIRSR" id="PIRSR618044-2"/>
    </source>
</evidence>
<dbReference type="Proteomes" id="UP000321389">
    <property type="component" value="Chromosome"/>
</dbReference>
<keyword evidence="13" id="KW-1185">Reference proteome</keyword>
<dbReference type="OrthoDB" id="9795979at2"/>
<feature type="signal peptide" evidence="10">
    <location>
        <begin position="1"/>
        <end position="24"/>
    </location>
</feature>
<keyword evidence="6" id="KW-0961">Cell wall biogenesis/degradation</keyword>
<keyword evidence="3" id="KW-0378">Hydrolase</keyword>
<organism evidence="12 13">
    <name type="scientific">Nitratireductor mangrovi</name>
    <dbReference type="NCBI Taxonomy" id="2599600"/>
    <lineage>
        <taxon>Bacteria</taxon>
        <taxon>Pseudomonadati</taxon>
        <taxon>Pseudomonadota</taxon>
        <taxon>Alphaproteobacteria</taxon>
        <taxon>Hyphomicrobiales</taxon>
        <taxon>Phyllobacteriaceae</taxon>
        <taxon>Nitratireductor</taxon>
    </lineage>
</organism>
<keyword evidence="12" id="KW-0121">Carboxypeptidase</keyword>
<dbReference type="Pfam" id="PF00768">
    <property type="entry name" value="Peptidase_S11"/>
    <property type="match status" value="1"/>
</dbReference>
<name>A0A5B8KW60_9HYPH</name>
<dbReference type="GO" id="GO:0006508">
    <property type="term" value="P:proteolysis"/>
    <property type="evidence" value="ECO:0007669"/>
    <property type="project" value="InterPro"/>
</dbReference>
<dbReference type="GO" id="GO:0009252">
    <property type="term" value="P:peptidoglycan biosynthetic process"/>
    <property type="evidence" value="ECO:0007669"/>
    <property type="project" value="UniProtKB-KW"/>
</dbReference>
<feature type="binding site" evidence="8">
    <location>
        <position position="213"/>
    </location>
    <ligand>
        <name>substrate</name>
    </ligand>
</feature>
<evidence type="ECO:0000256" key="5">
    <source>
        <dbReference type="ARBA" id="ARBA00022984"/>
    </source>
</evidence>
<accession>A0A5B8KW60</accession>
<evidence type="ECO:0000256" key="6">
    <source>
        <dbReference type="ARBA" id="ARBA00023316"/>
    </source>
</evidence>
<dbReference type="GO" id="GO:0071555">
    <property type="term" value="P:cell wall organization"/>
    <property type="evidence" value="ECO:0007669"/>
    <property type="project" value="UniProtKB-KW"/>
</dbReference>
<evidence type="ECO:0000256" key="1">
    <source>
        <dbReference type="ARBA" id="ARBA00007164"/>
    </source>
</evidence>
<dbReference type="GO" id="GO:0008360">
    <property type="term" value="P:regulation of cell shape"/>
    <property type="evidence" value="ECO:0007669"/>
    <property type="project" value="UniProtKB-KW"/>
</dbReference>
<evidence type="ECO:0000256" key="4">
    <source>
        <dbReference type="ARBA" id="ARBA00022960"/>
    </source>
</evidence>
<evidence type="ECO:0000313" key="12">
    <source>
        <dbReference type="EMBL" id="QDY99800.1"/>
    </source>
</evidence>
<feature type="chain" id="PRO_5023106970" evidence="10">
    <location>
        <begin position="25"/>
        <end position="368"/>
    </location>
</feature>
<dbReference type="InterPro" id="IPR001967">
    <property type="entry name" value="Peptidase_S11_N"/>
</dbReference>
<keyword evidence="5" id="KW-0573">Peptidoglycan synthesis</keyword>
<feature type="active site" description="Proton acceptor" evidence="7">
    <location>
        <position position="54"/>
    </location>
</feature>
<dbReference type="InterPro" id="IPR012338">
    <property type="entry name" value="Beta-lactam/transpept-like"/>
</dbReference>
<comment type="similarity">
    <text evidence="1 9">Belongs to the peptidase S11 family.</text>
</comment>
<dbReference type="PRINTS" id="PR00725">
    <property type="entry name" value="DADACBPTASE1"/>
</dbReference>
<dbReference type="SUPFAM" id="SSF56601">
    <property type="entry name" value="beta-lactamase/transpeptidase-like"/>
    <property type="match status" value="1"/>
</dbReference>
<dbReference type="AlphaFoldDB" id="A0A5B8KW60"/>
<evidence type="ECO:0000256" key="10">
    <source>
        <dbReference type="SAM" id="SignalP"/>
    </source>
</evidence>
<keyword evidence="4" id="KW-0133">Cell shape</keyword>
<proteinExistence type="inferred from homology"/>
<gene>
    <name evidence="12" type="ORF">FQ775_05095</name>
</gene>